<evidence type="ECO:0000256" key="9">
    <source>
        <dbReference type="ARBA" id="ARBA00023027"/>
    </source>
</evidence>
<comment type="catalytic activity">
    <reaction evidence="10 11">
        <text>nicotinate beta-D-ribonucleotide + ATP + H(+) = deamido-NAD(+) + diphosphate</text>
        <dbReference type="Rhea" id="RHEA:22860"/>
        <dbReference type="ChEBI" id="CHEBI:15378"/>
        <dbReference type="ChEBI" id="CHEBI:30616"/>
        <dbReference type="ChEBI" id="CHEBI:33019"/>
        <dbReference type="ChEBI" id="CHEBI:57502"/>
        <dbReference type="ChEBI" id="CHEBI:58437"/>
        <dbReference type="EC" id="2.7.7.18"/>
    </reaction>
</comment>
<reference evidence="13 14" key="1">
    <citation type="submission" date="2020-08" db="EMBL/GenBank/DDBJ databases">
        <title>Genomic Encyclopedia of Type Strains, Phase IV (KMG-IV): sequencing the most valuable type-strain genomes for metagenomic binning, comparative biology and taxonomic classification.</title>
        <authorList>
            <person name="Goeker M."/>
        </authorList>
    </citation>
    <scope>NUCLEOTIDE SEQUENCE [LARGE SCALE GENOMIC DNA]</scope>
    <source>
        <strain evidence="13 14">DSM 11590</strain>
    </source>
</reference>
<evidence type="ECO:0000256" key="5">
    <source>
        <dbReference type="ARBA" id="ARBA00022679"/>
    </source>
</evidence>
<comment type="similarity">
    <text evidence="3 11">Belongs to the NadD family.</text>
</comment>
<keyword evidence="4 11" id="KW-0662">Pyridine nucleotide biosynthesis</keyword>
<evidence type="ECO:0000256" key="1">
    <source>
        <dbReference type="ARBA" id="ARBA00002324"/>
    </source>
</evidence>
<sequence>MPPVIPPSDPLPPSAWGDSRRRRIGLLGGSFNPAHAGHLHISRMALTRLGLDEVWWLVSPQNPLKARSGMAPLHQRLESARRVATPERRLRIWAPEQSFRSSYTVDTLRTLRQRFPQVAFVWLMGADNLVQIPRWHRWTEIFGTVPVAILDRGPYSGAALAGQAAHRLAAARCPAWRAHRLADLPPPAWVFLPIRRHPASSTALRAAGV</sequence>
<evidence type="ECO:0000256" key="6">
    <source>
        <dbReference type="ARBA" id="ARBA00022695"/>
    </source>
</evidence>
<dbReference type="PANTHER" id="PTHR39321">
    <property type="entry name" value="NICOTINATE-NUCLEOTIDE ADENYLYLTRANSFERASE-RELATED"/>
    <property type="match status" value="1"/>
</dbReference>
<dbReference type="GO" id="GO:0004515">
    <property type="term" value="F:nicotinate-nucleotide adenylyltransferase activity"/>
    <property type="evidence" value="ECO:0007669"/>
    <property type="project" value="UniProtKB-UniRule"/>
</dbReference>
<evidence type="ECO:0000256" key="4">
    <source>
        <dbReference type="ARBA" id="ARBA00022642"/>
    </source>
</evidence>
<name>A0A7W9ZKA0_NOVIT</name>
<dbReference type="EMBL" id="JACIIX010000016">
    <property type="protein sequence ID" value="MBB6212052.1"/>
    <property type="molecule type" value="Genomic_DNA"/>
</dbReference>
<proteinExistence type="inferred from homology"/>
<dbReference type="GO" id="GO:0009435">
    <property type="term" value="P:NAD+ biosynthetic process"/>
    <property type="evidence" value="ECO:0007669"/>
    <property type="project" value="UniProtKB-UniRule"/>
</dbReference>
<comment type="pathway">
    <text evidence="2 11">Cofactor biosynthesis; NAD(+) biosynthesis; deamido-NAD(+) from nicotinate D-ribonucleotide: step 1/1.</text>
</comment>
<dbReference type="Pfam" id="PF01467">
    <property type="entry name" value="CTP_transf_like"/>
    <property type="match status" value="1"/>
</dbReference>
<dbReference type="RefSeq" id="WP_311769159.1">
    <property type="nucleotide sequence ID" value="NZ_JACIIX010000016.1"/>
</dbReference>
<dbReference type="InterPro" id="IPR004821">
    <property type="entry name" value="Cyt_trans-like"/>
</dbReference>
<keyword evidence="9 11" id="KW-0520">NAD</keyword>
<gene>
    <name evidence="11" type="primary">nadD</name>
    <name evidence="13" type="ORF">FHS48_003499</name>
</gene>
<keyword evidence="6 11" id="KW-0548">Nucleotidyltransferase</keyword>
<evidence type="ECO:0000256" key="11">
    <source>
        <dbReference type="HAMAP-Rule" id="MF_00244"/>
    </source>
</evidence>
<dbReference type="AlphaFoldDB" id="A0A7W9ZKA0"/>
<evidence type="ECO:0000256" key="7">
    <source>
        <dbReference type="ARBA" id="ARBA00022741"/>
    </source>
</evidence>
<organism evidence="13 14">
    <name type="scientific">Novispirillum itersonii</name>
    <name type="common">Aquaspirillum itersonii</name>
    <dbReference type="NCBI Taxonomy" id="189"/>
    <lineage>
        <taxon>Bacteria</taxon>
        <taxon>Pseudomonadati</taxon>
        <taxon>Pseudomonadota</taxon>
        <taxon>Alphaproteobacteria</taxon>
        <taxon>Rhodospirillales</taxon>
        <taxon>Novispirillaceae</taxon>
        <taxon>Novispirillum</taxon>
    </lineage>
</organism>
<dbReference type="UniPathway" id="UPA00253">
    <property type="reaction ID" value="UER00332"/>
</dbReference>
<evidence type="ECO:0000256" key="3">
    <source>
        <dbReference type="ARBA" id="ARBA00009014"/>
    </source>
</evidence>
<feature type="domain" description="Cytidyltransferase-like" evidence="12">
    <location>
        <begin position="26"/>
        <end position="206"/>
    </location>
</feature>
<dbReference type="NCBIfam" id="NF000843">
    <property type="entry name" value="PRK00071.2-2"/>
    <property type="match status" value="1"/>
</dbReference>
<protein>
    <recommendedName>
        <fullName evidence="11">Probable nicotinate-nucleotide adenylyltransferase</fullName>
        <ecNumber evidence="11">2.7.7.18</ecNumber>
    </recommendedName>
    <alternativeName>
        <fullName evidence="11">Deamido-NAD(+) diphosphorylase</fullName>
    </alternativeName>
    <alternativeName>
        <fullName evidence="11">Deamido-NAD(+) pyrophosphorylase</fullName>
    </alternativeName>
    <alternativeName>
        <fullName evidence="11">Nicotinate mononucleotide adenylyltransferase</fullName>
        <shortName evidence="11">NaMN adenylyltransferase</shortName>
    </alternativeName>
</protein>
<keyword evidence="8 11" id="KW-0067">ATP-binding</keyword>
<evidence type="ECO:0000256" key="2">
    <source>
        <dbReference type="ARBA" id="ARBA00005019"/>
    </source>
</evidence>
<evidence type="ECO:0000256" key="10">
    <source>
        <dbReference type="ARBA" id="ARBA00048721"/>
    </source>
</evidence>
<evidence type="ECO:0000313" key="14">
    <source>
        <dbReference type="Proteomes" id="UP000544872"/>
    </source>
</evidence>
<dbReference type="Proteomes" id="UP000544872">
    <property type="component" value="Unassembled WGS sequence"/>
</dbReference>
<evidence type="ECO:0000256" key="8">
    <source>
        <dbReference type="ARBA" id="ARBA00022840"/>
    </source>
</evidence>
<evidence type="ECO:0000313" key="13">
    <source>
        <dbReference type="EMBL" id="MBB6212052.1"/>
    </source>
</evidence>
<dbReference type="EC" id="2.7.7.18" evidence="11"/>
<dbReference type="SUPFAM" id="SSF52374">
    <property type="entry name" value="Nucleotidylyl transferase"/>
    <property type="match status" value="1"/>
</dbReference>
<dbReference type="InterPro" id="IPR005248">
    <property type="entry name" value="NadD/NMNAT"/>
</dbReference>
<keyword evidence="14" id="KW-1185">Reference proteome</keyword>
<dbReference type="PANTHER" id="PTHR39321:SF3">
    <property type="entry name" value="PHOSPHOPANTETHEINE ADENYLYLTRANSFERASE"/>
    <property type="match status" value="1"/>
</dbReference>
<evidence type="ECO:0000259" key="12">
    <source>
        <dbReference type="Pfam" id="PF01467"/>
    </source>
</evidence>
<dbReference type="CDD" id="cd02165">
    <property type="entry name" value="NMNAT"/>
    <property type="match status" value="1"/>
</dbReference>
<comment type="caution">
    <text evidence="13">The sequence shown here is derived from an EMBL/GenBank/DDBJ whole genome shotgun (WGS) entry which is preliminary data.</text>
</comment>
<accession>A0A7W9ZKA0</accession>
<dbReference type="GO" id="GO:0005524">
    <property type="term" value="F:ATP binding"/>
    <property type="evidence" value="ECO:0007669"/>
    <property type="project" value="UniProtKB-KW"/>
</dbReference>
<comment type="function">
    <text evidence="1 11">Catalyzes the reversible adenylation of nicotinate mononucleotide (NaMN) to nicotinic acid adenine dinucleotide (NaAD).</text>
</comment>
<keyword evidence="5 11" id="KW-0808">Transferase</keyword>
<dbReference type="NCBIfam" id="TIGR00482">
    <property type="entry name" value="nicotinate (nicotinamide) nucleotide adenylyltransferase"/>
    <property type="match status" value="1"/>
</dbReference>
<dbReference type="HAMAP" id="MF_00244">
    <property type="entry name" value="NaMN_adenylyltr"/>
    <property type="match status" value="1"/>
</dbReference>
<dbReference type="InterPro" id="IPR014729">
    <property type="entry name" value="Rossmann-like_a/b/a_fold"/>
</dbReference>
<keyword evidence="7 11" id="KW-0547">Nucleotide-binding</keyword>
<dbReference type="Gene3D" id="3.40.50.620">
    <property type="entry name" value="HUPs"/>
    <property type="match status" value="1"/>
</dbReference>